<dbReference type="InterPro" id="IPR009000">
    <property type="entry name" value="Transl_B-barrel_sf"/>
</dbReference>
<evidence type="ECO:0000256" key="7">
    <source>
        <dbReference type="ARBA" id="ARBA00048548"/>
    </source>
</evidence>
<dbReference type="GO" id="GO:1990904">
    <property type="term" value="C:ribonucleoprotein complex"/>
    <property type="evidence" value="ECO:0007669"/>
    <property type="project" value="TreeGrafter"/>
</dbReference>
<name>A0A9P5MTA7_9AGAM</name>
<evidence type="ECO:0000256" key="10">
    <source>
        <dbReference type="SAM" id="MobiDB-lite"/>
    </source>
</evidence>
<dbReference type="InterPro" id="IPR035647">
    <property type="entry name" value="EFG_III/V"/>
</dbReference>
<gene>
    <name evidence="12" type="ORF">DFH94DRAFT_754266</name>
</gene>
<dbReference type="AlphaFoldDB" id="A0A9P5MTA7"/>
<dbReference type="PANTHER" id="PTHR42908">
    <property type="entry name" value="TRANSLATION ELONGATION FACTOR-RELATED"/>
    <property type="match status" value="1"/>
</dbReference>
<dbReference type="GO" id="GO:0042256">
    <property type="term" value="P:cytosolic ribosome assembly"/>
    <property type="evidence" value="ECO:0007669"/>
    <property type="project" value="TreeGrafter"/>
</dbReference>
<dbReference type="Gene3D" id="3.40.50.300">
    <property type="entry name" value="P-loop containing nucleotide triphosphate hydrolases"/>
    <property type="match status" value="1"/>
</dbReference>
<comment type="caution">
    <text evidence="12">The sequence shown here is derived from an EMBL/GenBank/DDBJ whole genome shotgun (WGS) entry which is preliminary data.</text>
</comment>
<dbReference type="PANTHER" id="PTHR42908:SF3">
    <property type="entry name" value="ELONGATION FACTOR-LIKE GTPASE 1"/>
    <property type="match status" value="1"/>
</dbReference>
<sequence length="1075" mass="119435">MSTPDANDIRVVTTIGHVDHGKTTLMDALLAANNIISSRMAGKIRYMDSREDEQERGITMESSAVSLRFKVLEKSAEGGNLSRTYVINMIDTPGHVDFSSEVSTASRLVDGALVLVDVVEGVSSQTVSVLRQARIDRLRPILVINKLDRLVMELKQTPMEAYHHLAQLIEQANAVMGSFFAGERMEDDLRWREERERRLARKKDAIAQQADALADDNDDDDETEMGEDFQEKDDEDIYFAPEKGNVVFASALGGWGFRIARFAQIFGAKLGIREAIFKRVLWGDFYLDPKTKRVISHKHLRGRSLKPLFVQFVLENIWSVYDAVLLSPNTEKINKIVSTLNLKIPPRDLNSKDRNSLLSLILTQWLPLSSTTIQAIIDIVPSPRAAQPTRIPMMLYPDLFESHVEPKSKLEKDLYACDASESAHVIAYVSKMFAVSTTQLPEHKKHTVTVDELRVRALEARVRAEESREQSRTASPSAPPSPSPGYVPSETLTGESPGDLNPASETLLGFARLYSGVIRVGSTVACVLPKYNNEFEPTHPRNRSHVVNATIDALYTMMGRDLVAVDSVSAGNIFAIRGLDGSVWRTATICAPSAAGLQGEHSQGWMTNLGSINRQAPPIVRVALEPAIPADMPKLIRGMKLLSHADPCVETFQQSTGEHVILTAGELHLERCLRDLRERFAKVEIQPSEPIVPFRETAVKASEMAPPKIPGYPRGTVHGASFQNLVTFTIRAVPLPDVIADFLRNNLILIKRLLADRTRSDSAPSDEVEDEAEKAATTGDILRVPTVHPGQFWSALQAKCDEAGPEWAGIVDNIWALGPQGAGECLLIDTRKDQERQSLRRRLDRVKETESSELQRDSVTKDFDGNVETGFQIATLHGPLCAEPIEGMAFFVERVDIDRVGMGKEDEPNRISQITGSLISAVKEGCRNGLLDWSPRLKLAMYSCDIQASTDVLGKVYGVVAKRRGRIVAEEMKEGTSFFTVKALLPVVESFGFADDIRKRTSGAASPQLVFSGYVMLDEDPFWVPTTEEELEELGEKADRENIAKGYMEQVRARKGMFVMRKIVETAEKQRTLKR</sequence>
<evidence type="ECO:0000256" key="3">
    <source>
        <dbReference type="ARBA" id="ARBA00022517"/>
    </source>
</evidence>
<dbReference type="FunFam" id="3.30.70.240:FF:000006">
    <property type="entry name" value="Elongation factor like GTPase 1"/>
    <property type="match status" value="1"/>
</dbReference>
<dbReference type="Gene3D" id="3.30.70.870">
    <property type="entry name" value="Elongation Factor G (Translational Gtpase), domain 3"/>
    <property type="match status" value="1"/>
</dbReference>
<dbReference type="SUPFAM" id="SSF54980">
    <property type="entry name" value="EF-G C-terminal domain-like"/>
    <property type="match status" value="2"/>
</dbReference>
<dbReference type="CDD" id="cd01681">
    <property type="entry name" value="aeEF2_snRNP_like_IV"/>
    <property type="match status" value="1"/>
</dbReference>
<dbReference type="FunFam" id="3.40.50.300:FF:000746">
    <property type="entry name" value="Ribosome assembly protein 1"/>
    <property type="match status" value="1"/>
</dbReference>
<protein>
    <recommendedName>
        <fullName evidence="8">Ribosome assembly protein 1</fullName>
    </recommendedName>
    <alternativeName>
        <fullName evidence="9">Elongation factor-like 1</fullName>
    </alternativeName>
</protein>
<dbReference type="GO" id="GO:0005525">
    <property type="term" value="F:GTP binding"/>
    <property type="evidence" value="ECO:0007669"/>
    <property type="project" value="UniProtKB-KW"/>
</dbReference>
<dbReference type="Gene3D" id="3.30.70.240">
    <property type="match status" value="1"/>
</dbReference>
<proteinExistence type="predicted"/>
<keyword evidence="5 12" id="KW-0378">Hydrolase</keyword>
<dbReference type="InterPro" id="IPR041095">
    <property type="entry name" value="EFG_II"/>
</dbReference>
<feature type="region of interest" description="Disordered" evidence="10">
    <location>
        <begin position="461"/>
        <end position="500"/>
    </location>
</feature>
<dbReference type="Pfam" id="PF25118">
    <property type="entry name" value="EFL1"/>
    <property type="match status" value="1"/>
</dbReference>
<evidence type="ECO:0000256" key="8">
    <source>
        <dbReference type="ARBA" id="ARBA00068031"/>
    </source>
</evidence>
<dbReference type="InterPro" id="IPR014721">
    <property type="entry name" value="Ribsml_uS5_D2-typ_fold_subgr"/>
</dbReference>
<dbReference type="InterPro" id="IPR000640">
    <property type="entry name" value="EFG_V-like"/>
</dbReference>
<feature type="compositionally biased region" description="Acidic residues" evidence="10">
    <location>
        <begin position="213"/>
        <end position="227"/>
    </location>
</feature>
<dbReference type="Pfam" id="PF00679">
    <property type="entry name" value="EFG_C"/>
    <property type="match status" value="1"/>
</dbReference>
<dbReference type="CDD" id="cd16261">
    <property type="entry name" value="EF2_snRNP_III"/>
    <property type="match status" value="1"/>
</dbReference>
<dbReference type="SMART" id="SM00838">
    <property type="entry name" value="EFG_C"/>
    <property type="match status" value="1"/>
</dbReference>
<organism evidence="12 13">
    <name type="scientific">Russula ochroleuca</name>
    <dbReference type="NCBI Taxonomy" id="152965"/>
    <lineage>
        <taxon>Eukaryota</taxon>
        <taxon>Fungi</taxon>
        <taxon>Dikarya</taxon>
        <taxon>Basidiomycota</taxon>
        <taxon>Agaricomycotina</taxon>
        <taxon>Agaricomycetes</taxon>
        <taxon>Russulales</taxon>
        <taxon>Russulaceae</taxon>
        <taxon>Russula</taxon>
    </lineage>
</organism>
<dbReference type="CDD" id="cd04096">
    <property type="entry name" value="eEF2_snRNP_like_C"/>
    <property type="match status" value="1"/>
</dbReference>
<keyword evidence="3" id="KW-0690">Ribosome biogenesis</keyword>
<dbReference type="OrthoDB" id="364892at2759"/>
<dbReference type="SUPFAM" id="SSF54211">
    <property type="entry name" value="Ribosomal protein S5 domain 2-like"/>
    <property type="match status" value="1"/>
</dbReference>
<dbReference type="SUPFAM" id="SSF50447">
    <property type="entry name" value="Translation proteins"/>
    <property type="match status" value="1"/>
</dbReference>
<dbReference type="InterPro" id="IPR020568">
    <property type="entry name" value="Ribosomal_Su5_D2-typ_SF"/>
</dbReference>
<reference evidence="12" key="1">
    <citation type="submission" date="2019-10" db="EMBL/GenBank/DDBJ databases">
        <authorList>
            <consortium name="DOE Joint Genome Institute"/>
            <person name="Kuo A."/>
            <person name="Miyauchi S."/>
            <person name="Kiss E."/>
            <person name="Drula E."/>
            <person name="Kohler A."/>
            <person name="Sanchez-Garcia M."/>
            <person name="Andreopoulos B."/>
            <person name="Barry K.W."/>
            <person name="Bonito G."/>
            <person name="Buee M."/>
            <person name="Carver A."/>
            <person name="Chen C."/>
            <person name="Cichocki N."/>
            <person name="Clum A."/>
            <person name="Culley D."/>
            <person name="Crous P.W."/>
            <person name="Fauchery L."/>
            <person name="Girlanda M."/>
            <person name="Hayes R."/>
            <person name="Keri Z."/>
            <person name="LaButti K."/>
            <person name="Lipzen A."/>
            <person name="Lombard V."/>
            <person name="Magnuson J."/>
            <person name="Maillard F."/>
            <person name="Morin E."/>
            <person name="Murat C."/>
            <person name="Nolan M."/>
            <person name="Ohm R."/>
            <person name="Pangilinan J."/>
            <person name="Pereira M."/>
            <person name="Perotto S."/>
            <person name="Peter M."/>
            <person name="Riley R."/>
            <person name="Sitrit Y."/>
            <person name="Stielow B."/>
            <person name="Szollosi G."/>
            <person name="Zifcakova L."/>
            <person name="Stursova M."/>
            <person name="Spatafora J.W."/>
            <person name="Tedersoo L."/>
            <person name="Vaario L.-M."/>
            <person name="Yamada A."/>
            <person name="Yan M."/>
            <person name="Wang P."/>
            <person name="Xu J."/>
            <person name="Bruns T."/>
            <person name="Baldrian P."/>
            <person name="Vilgalys R."/>
            <person name="Henrissat B."/>
            <person name="Grigoriev I.V."/>
            <person name="Hibbett D."/>
            <person name="Nagy L.G."/>
            <person name="Martin F.M."/>
        </authorList>
    </citation>
    <scope>NUCLEOTIDE SEQUENCE</scope>
    <source>
        <strain evidence="12">Prilba</strain>
    </source>
</reference>
<comment type="subcellular location">
    <subcellularLocation>
        <location evidence="1">Cytoplasm</location>
    </subcellularLocation>
</comment>
<dbReference type="InterPro" id="IPR000795">
    <property type="entry name" value="T_Tr_GTP-bd_dom"/>
</dbReference>
<keyword evidence="6" id="KW-0342">GTP-binding</keyword>
<dbReference type="Gene3D" id="3.90.1430.10">
    <property type="entry name" value="Yeast translation eEF2 (G' domain)"/>
    <property type="match status" value="1"/>
</dbReference>
<evidence type="ECO:0000256" key="1">
    <source>
        <dbReference type="ARBA" id="ARBA00004496"/>
    </source>
</evidence>
<dbReference type="EMBL" id="WHVB01000012">
    <property type="protein sequence ID" value="KAF8478187.1"/>
    <property type="molecule type" value="Genomic_DNA"/>
</dbReference>
<evidence type="ECO:0000313" key="13">
    <source>
        <dbReference type="Proteomes" id="UP000759537"/>
    </source>
</evidence>
<feature type="compositionally biased region" description="Basic and acidic residues" evidence="10">
    <location>
        <begin position="461"/>
        <end position="471"/>
    </location>
</feature>
<feature type="region of interest" description="Disordered" evidence="10">
    <location>
        <begin position="206"/>
        <end position="227"/>
    </location>
</feature>
<dbReference type="FunFam" id="3.30.70.870:FF:000002">
    <property type="entry name" value="Translation elongation factor 2"/>
    <property type="match status" value="1"/>
</dbReference>
<dbReference type="CDD" id="cd16268">
    <property type="entry name" value="EF2_II"/>
    <property type="match status" value="1"/>
</dbReference>
<evidence type="ECO:0000259" key="11">
    <source>
        <dbReference type="PROSITE" id="PS51722"/>
    </source>
</evidence>
<dbReference type="GO" id="GO:0005829">
    <property type="term" value="C:cytosol"/>
    <property type="evidence" value="ECO:0007669"/>
    <property type="project" value="TreeGrafter"/>
</dbReference>
<dbReference type="InterPro" id="IPR005225">
    <property type="entry name" value="Small_GTP-bd"/>
</dbReference>
<dbReference type="PROSITE" id="PS51722">
    <property type="entry name" value="G_TR_2"/>
    <property type="match status" value="1"/>
</dbReference>
<dbReference type="Pfam" id="PF00009">
    <property type="entry name" value="GTP_EFTU"/>
    <property type="match status" value="1"/>
</dbReference>
<dbReference type="InterPro" id="IPR027417">
    <property type="entry name" value="P-loop_NTPase"/>
</dbReference>
<accession>A0A9P5MTA7</accession>
<evidence type="ECO:0000256" key="9">
    <source>
        <dbReference type="ARBA" id="ARBA00081809"/>
    </source>
</evidence>
<evidence type="ECO:0000256" key="6">
    <source>
        <dbReference type="ARBA" id="ARBA00023134"/>
    </source>
</evidence>
<evidence type="ECO:0000256" key="2">
    <source>
        <dbReference type="ARBA" id="ARBA00022490"/>
    </source>
</evidence>
<dbReference type="Pfam" id="PF14492">
    <property type="entry name" value="EFG_III"/>
    <property type="match status" value="1"/>
</dbReference>
<dbReference type="NCBIfam" id="TIGR00231">
    <property type="entry name" value="small_GTP"/>
    <property type="match status" value="1"/>
</dbReference>
<dbReference type="CDD" id="cd01885">
    <property type="entry name" value="EF2"/>
    <property type="match status" value="1"/>
</dbReference>
<dbReference type="GO" id="GO:0003924">
    <property type="term" value="F:GTPase activity"/>
    <property type="evidence" value="ECO:0007669"/>
    <property type="project" value="InterPro"/>
</dbReference>
<reference evidence="12" key="2">
    <citation type="journal article" date="2020" name="Nat. Commun.">
        <title>Large-scale genome sequencing of mycorrhizal fungi provides insights into the early evolution of symbiotic traits.</title>
        <authorList>
            <person name="Miyauchi S."/>
            <person name="Kiss E."/>
            <person name="Kuo A."/>
            <person name="Drula E."/>
            <person name="Kohler A."/>
            <person name="Sanchez-Garcia M."/>
            <person name="Morin E."/>
            <person name="Andreopoulos B."/>
            <person name="Barry K.W."/>
            <person name="Bonito G."/>
            <person name="Buee M."/>
            <person name="Carver A."/>
            <person name="Chen C."/>
            <person name="Cichocki N."/>
            <person name="Clum A."/>
            <person name="Culley D."/>
            <person name="Crous P.W."/>
            <person name="Fauchery L."/>
            <person name="Girlanda M."/>
            <person name="Hayes R.D."/>
            <person name="Keri Z."/>
            <person name="LaButti K."/>
            <person name="Lipzen A."/>
            <person name="Lombard V."/>
            <person name="Magnuson J."/>
            <person name="Maillard F."/>
            <person name="Murat C."/>
            <person name="Nolan M."/>
            <person name="Ohm R.A."/>
            <person name="Pangilinan J."/>
            <person name="Pereira M.F."/>
            <person name="Perotto S."/>
            <person name="Peter M."/>
            <person name="Pfister S."/>
            <person name="Riley R."/>
            <person name="Sitrit Y."/>
            <person name="Stielow J.B."/>
            <person name="Szollosi G."/>
            <person name="Zifcakova L."/>
            <person name="Stursova M."/>
            <person name="Spatafora J.W."/>
            <person name="Tedersoo L."/>
            <person name="Vaario L.M."/>
            <person name="Yamada A."/>
            <person name="Yan M."/>
            <person name="Wang P."/>
            <person name="Xu J."/>
            <person name="Bruns T."/>
            <person name="Baldrian P."/>
            <person name="Vilgalys R."/>
            <person name="Dunand C."/>
            <person name="Henrissat B."/>
            <person name="Grigoriev I.V."/>
            <person name="Hibbett D."/>
            <person name="Nagy L.G."/>
            <person name="Martin F.M."/>
        </authorList>
    </citation>
    <scope>NUCLEOTIDE SEQUENCE</scope>
    <source>
        <strain evidence="12">Prilba</strain>
    </source>
</reference>
<dbReference type="FunFam" id="3.90.1430.10:FF:000002">
    <property type="entry name" value="Elongation factor like GTPase 1"/>
    <property type="match status" value="1"/>
</dbReference>
<keyword evidence="2" id="KW-0963">Cytoplasm</keyword>
<dbReference type="PRINTS" id="PR00315">
    <property type="entry name" value="ELONGATNFCT"/>
</dbReference>
<dbReference type="InterPro" id="IPR056752">
    <property type="entry name" value="EFL1"/>
</dbReference>
<evidence type="ECO:0000313" key="12">
    <source>
        <dbReference type="EMBL" id="KAF8478187.1"/>
    </source>
</evidence>
<evidence type="ECO:0000256" key="5">
    <source>
        <dbReference type="ARBA" id="ARBA00022801"/>
    </source>
</evidence>
<dbReference type="Gene3D" id="2.40.30.10">
    <property type="entry name" value="Translation factors"/>
    <property type="match status" value="1"/>
</dbReference>
<feature type="domain" description="Tr-type G" evidence="11">
    <location>
        <begin position="7"/>
        <end position="290"/>
    </location>
</feature>
<keyword evidence="13" id="KW-1185">Reference proteome</keyword>
<dbReference type="Proteomes" id="UP000759537">
    <property type="component" value="Unassembled WGS sequence"/>
</dbReference>
<keyword evidence="4" id="KW-0547">Nucleotide-binding</keyword>
<dbReference type="Gene3D" id="3.30.230.10">
    <property type="match status" value="1"/>
</dbReference>
<comment type="catalytic activity">
    <reaction evidence="7">
        <text>GTP + H2O = GDP + phosphate + H(+)</text>
        <dbReference type="Rhea" id="RHEA:19669"/>
        <dbReference type="ChEBI" id="CHEBI:15377"/>
        <dbReference type="ChEBI" id="CHEBI:15378"/>
        <dbReference type="ChEBI" id="CHEBI:37565"/>
        <dbReference type="ChEBI" id="CHEBI:43474"/>
        <dbReference type="ChEBI" id="CHEBI:58189"/>
    </reaction>
</comment>
<dbReference type="SUPFAM" id="SSF52540">
    <property type="entry name" value="P-loop containing nucleoside triphosphate hydrolases"/>
    <property type="match status" value="1"/>
</dbReference>
<evidence type="ECO:0000256" key="4">
    <source>
        <dbReference type="ARBA" id="ARBA00022741"/>
    </source>
</evidence>
<dbReference type="GO" id="GO:0043022">
    <property type="term" value="F:ribosome binding"/>
    <property type="evidence" value="ECO:0007669"/>
    <property type="project" value="TreeGrafter"/>
</dbReference>